<dbReference type="Proteomes" id="UP000015530">
    <property type="component" value="Unassembled WGS sequence"/>
</dbReference>
<comment type="caution">
    <text evidence="1">The sequence shown here is derived from an EMBL/GenBank/DDBJ whole genome shotgun (WGS) entry which is preliminary data.</text>
</comment>
<protein>
    <submittedName>
        <fullName evidence="1">Uncharacterized protein</fullName>
    </submittedName>
</protein>
<organism evidence="1 2">
    <name type="scientific">Colletotrichum gloeosporioides (strain Cg-14)</name>
    <name type="common">Anthracnose fungus</name>
    <name type="synonym">Glomerella cingulata</name>
    <dbReference type="NCBI Taxonomy" id="1237896"/>
    <lineage>
        <taxon>Eukaryota</taxon>
        <taxon>Fungi</taxon>
        <taxon>Dikarya</taxon>
        <taxon>Ascomycota</taxon>
        <taxon>Pezizomycotina</taxon>
        <taxon>Sordariomycetes</taxon>
        <taxon>Hypocreomycetidae</taxon>
        <taxon>Glomerellales</taxon>
        <taxon>Glomerellaceae</taxon>
        <taxon>Colletotrichum</taxon>
        <taxon>Colletotrichum gloeosporioides species complex</taxon>
    </lineage>
</organism>
<proteinExistence type="predicted"/>
<sequence>MFLCSVFCIEIVYHSRTF</sequence>
<gene>
    <name evidence="1" type="ORF">CGLO_12530</name>
</gene>
<dbReference type="EMBL" id="AMYD01002667">
    <property type="protein sequence ID" value="EQB48255.1"/>
    <property type="molecule type" value="Genomic_DNA"/>
</dbReference>
<accession>T0LJC3</accession>
<reference evidence="2" key="1">
    <citation type="journal article" date="2013" name="Mol. Plant Microbe Interact.">
        <title>Global aspects of pacC regulation of pathogenicity genes in Colletotrichum gloeosporioides as revealed by transcriptome analysis.</title>
        <authorList>
            <person name="Alkan N."/>
            <person name="Meng X."/>
            <person name="Friedlander G."/>
            <person name="Reuveni E."/>
            <person name="Sukno S."/>
            <person name="Sherman A."/>
            <person name="Thon M."/>
            <person name="Fluhr R."/>
            <person name="Prusky D."/>
        </authorList>
    </citation>
    <scope>NUCLEOTIDE SEQUENCE [LARGE SCALE GENOMIC DNA]</scope>
    <source>
        <strain evidence="2">Cg-14</strain>
    </source>
</reference>
<dbReference type="AlphaFoldDB" id="T0LJC3"/>
<evidence type="ECO:0000313" key="2">
    <source>
        <dbReference type="Proteomes" id="UP000015530"/>
    </source>
</evidence>
<evidence type="ECO:0000313" key="1">
    <source>
        <dbReference type="EMBL" id="EQB48255.1"/>
    </source>
</evidence>
<name>T0LJC3_COLGC</name>
<dbReference type="HOGENOM" id="CLU_3430935_0_0_1"/>